<evidence type="ECO:0000256" key="10">
    <source>
        <dbReference type="ARBA" id="ARBA00023027"/>
    </source>
</evidence>
<comment type="cofactor">
    <cofactor evidence="3">
        <name>Zn(2+)</name>
        <dbReference type="ChEBI" id="CHEBI:29105"/>
    </cofactor>
</comment>
<gene>
    <name evidence="15" type="ORF">S03H2_05640</name>
</gene>
<dbReference type="EMBL" id="BARU01002378">
    <property type="protein sequence ID" value="GAH27443.1"/>
    <property type="molecule type" value="Genomic_DNA"/>
</dbReference>
<dbReference type="InterPro" id="IPR027417">
    <property type="entry name" value="P-loop_NTPase"/>
</dbReference>
<dbReference type="Gene3D" id="3.40.50.300">
    <property type="entry name" value="P-loop containing nucleotide triphosphate hydrolases"/>
    <property type="match status" value="1"/>
</dbReference>
<dbReference type="GO" id="GO:0000166">
    <property type="term" value="F:nucleotide binding"/>
    <property type="evidence" value="ECO:0007669"/>
    <property type="project" value="UniProtKB-KW"/>
</dbReference>
<dbReference type="GO" id="GO:0005737">
    <property type="term" value="C:cytoplasm"/>
    <property type="evidence" value="ECO:0007669"/>
    <property type="project" value="InterPro"/>
</dbReference>
<evidence type="ECO:0000256" key="7">
    <source>
        <dbReference type="ARBA" id="ARBA00022723"/>
    </source>
</evidence>
<feature type="non-terminal residue" evidence="15">
    <location>
        <position position="1"/>
    </location>
</feature>
<dbReference type="InterPro" id="IPR050071">
    <property type="entry name" value="Dehydroquinate_synthase"/>
</dbReference>
<dbReference type="CDD" id="cd08195">
    <property type="entry name" value="DHQS"/>
    <property type="match status" value="1"/>
</dbReference>
<sequence>LEAKPETIYQRLFQNATYGCGTEVRPLLATNNPLERIRQLKASRQPYYANVDWTIHIDRLSLSQVAEEVIRAWRLPHSARNDIRKVVSGDSDKDVACWVKTATQSYPVFVGYGLLEKLGEKIKEIGLSGVVSIISDETVFSIYGHKVEKVLQDAGFAVNSLVVPPGEETKNINSAIKIYDFLVEQRVERDDMLIALGGGMVGDLAGFVAATFLRGMPWIPLPTSLVAMVDASIGGKVGVNHPQGKNLIGAFYQPSFVLADVHTLNTLPDRELISGWAEVIKYGLTLDKEFFEFLEANADKLIKLEPNAVTQAIVRSAAIKAQIVSEDEKERGGRIILNYGHTIAHGLEAATQYKRFLHGEAVAIGMMGAAKLSQRLGLLSSDVVQRQQS</sequence>
<feature type="domain" description="3-dehydroquinate synthase C-terminal" evidence="14">
    <location>
        <begin position="275"/>
        <end position="387"/>
    </location>
</feature>
<comment type="catalytic activity">
    <reaction evidence="1">
        <text>7-phospho-2-dehydro-3-deoxy-D-arabino-heptonate = 3-dehydroquinate + phosphate</text>
        <dbReference type="Rhea" id="RHEA:21968"/>
        <dbReference type="ChEBI" id="CHEBI:32364"/>
        <dbReference type="ChEBI" id="CHEBI:43474"/>
        <dbReference type="ChEBI" id="CHEBI:58394"/>
        <dbReference type="EC" id="4.2.3.4"/>
    </reaction>
</comment>
<evidence type="ECO:0000256" key="2">
    <source>
        <dbReference type="ARBA" id="ARBA00001911"/>
    </source>
</evidence>
<dbReference type="GO" id="GO:0008652">
    <property type="term" value="P:amino acid biosynthetic process"/>
    <property type="evidence" value="ECO:0007669"/>
    <property type="project" value="UniProtKB-KW"/>
</dbReference>
<dbReference type="Gene3D" id="3.40.50.1970">
    <property type="match status" value="1"/>
</dbReference>
<keyword evidence="10" id="KW-0520">NAD</keyword>
<proteinExistence type="predicted"/>
<reference evidence="15" key="1">
    <citation type="journal article" date="2014" name="Front. Microbiol.">
        <title>High frequency of phylogenetically diverse reductive dehalogenase-homologous genes in deep subseafloor sedimentary metagenomes.</title>
        <authorList>
            <person name="Kawai M."/>
            <person name="Futagami T."/>
            <person name="Toyoda A."/>
            <person name="Takaki Y."/>
            <person name="Nishi S."/>
            <person name="Hori S."/>
            <person name="Arai W."/>
            <person name="Tsubouchi T."/>
            <person name="Morono Y."/>
            <person name="Uchiyama I."/>
            <person name="Ito T."/>
            <person name="Fujiyama A."/>
            <person name="Inagaki F."/>
            <person name="Takami H."/>
        </authorList>
    </citation>
    <scope>NUCLEOTIDE SEQUENCE</scope>
    <source>
        <strain evidence="15">Expedition CK06-06</strain>
    </source>
</reference>
<comment type="caution">
    <text evidence="15">The sequence shown here is derived from an EMBL/GenBank/DDBJ whole genome shotgun (WGS) entry which is preliminary data.</text>
</comment>
<evidence type="ECO:0000256" key="8">
    <source>
        <dbReference type="ARBA" id="ARBA00022741"/>
    </source>
</evidence>
<evidence type="ECO:0000256" key="11">
    <source>
        <dbReference type="ARBA" id="ARBA00023141"/>
    </source>
</evidence>
<evidence type="ECO:0000313" key="15">
    <source>
        <dbReference type="EMBL" id="GAH27443.1"/>
    </source>
</evidence>
<dbReference type="PANTHER" id="PTHR43622:SF7">
    <property type="entry name" value="3-DEHYDROQUINATE SYNTHASE, CHLOROPLASTIC"/>
    <property type="match status" value="1"/>
</dbReference>
<evidence type="ECO:0000256" key="5">
    <source>
        <dbReference type="ARBA" id="ARBA00013031"/>
    </source>
</evidence>
<dbReference type="FunFam" id="3.40.50.1970:FF:000007">
    <property type="entry name" value="Pentafunctional AROM polypeptide"/>
    <property type="match status" value="1"/>
</dbReference>
<organism evidence="15">
    <name type="scientific">marine sediment metagenome</name>
    <dbReference type="NCBI Taxonomy" id="412755"/>
    <lineage>
        <taxon>unclassified sequences</taxon>
        <taxon>metagenomes</taxon>
        <taxon>ecological metagenomes</taxon>
    </lineage>
</organism>
<feature type="non-terminal residue" evidence="15">
    <location>
        <position position="389"/>
    </location>
</feature>
<evidence type="ECO:0000256" key="3">
    <source>
        <dbReference type="ARBA" id="ARBA00001947"/>
    </source>
</evidence>
<keyword evidence="6" id="KW-0028">Amino-acid biosynthesis</keyword>
<dbReference type="EC" id="4.2.3.4" evidence="5"/>
<dbReference type="PANTHER" id="PTHR43622">
    <property type="entry name" value="3-DEHYDROQUINATE SYNTHASE"/>
    <property type="match status" value="1"/>
</dbReference>
<comment type="pathway">
    <text evidence="4">Metabolic intermediate biosynthesis; chorismate biosynthesis; chorismate from D-erythrose 4-phosphate and phosphoenolpyruvate: step 2/7.</text>
</comment>
<keyword evidence="8" id="KW-0547">Nucleotide-binding</keyword>
<dbReference type="Pfam" id="PF24621">
    <property type="entry name" value="DHQS_C"/>
    <property type="match status" value="1"/>
</dbReference>
<dbReference type="InterPro" id="IPR016037">
    <property type="entry name" value="DHQ_synth_AroB"/>
</dbReference>
<dbReference type="InterPro" id="IPR030960">
    <property type="entry name" value="DHQS/DOIS_N"/>
</dbReference>
<accession>X1G338</accession>
<comment type="cofactor">
    <cofactor evidence="2">
        <name>NAD(+)</name>
        <dbReference type="ChEBI" id="CHEBI:57540"/>
    </cofactor>
</comment>
<keyword evidence="9" id="KW-0862">Zinc</keyword>
<evidence type="ECO:0000256" key="12">
    <source>
        <dbReference type="ARBA" id="ARBA00023239"/>
    </source>
</evidence>
<evidence type="ECO:0000259" key="13">
    <source>
        <dbReference type="Pfam" id="PF01761"/>
    </source>
</evidence>
<protein>
    <recommendedName>
        <fullName evidence="5">3-dehydroquinate synthase</fullName>
        <ecNumber evidence="5">4.2.3.4</ecNumber>
    </recommendedName>
</protein>
<keyword evidence="7" id="KW-0479">Metal-binding</keyword>
<evidence type="ECO:0000256" key="6">
    <source>
        <dbReference type="ARBA" id="ARBA00022605"/>
    </source>
</evidence>
<dbReference type="AlphaFoldDB" id="X1G338"/>
<dbReference type="GO" id="GO:0003856">
    <property type="term" value="F:3-dehydroquinate synthase activity"/>
    <property type="evidence" value="ECO:0007669"/>
    <property type="project" value="UniProtKB-EC"/>
</dbReference>
<feature type="domain" description="3-dehydroquinate synthase N-terminal" evidence="13">
    <location>
        <begin position="161"/>
        <end position="273"/>
    </location>
</feature>
<dbReference type="Pfam" id="PF01761">
    <property type="entry name" value="DHQ_synthase"/>
    <property type="match status" value="1"/>
</dbReference>
<keyword evidence="12" id="KW-0456">Lyase</keyword>
<dbReference type="GO" id="GO:0009073">
    <property type="term" value="P:aromatic amino acid family biosynthetic process"/>
    <property type="evidence" value="ECO:0007669"/>
    <property type="project" value="UniProtKB-KW"/>
</dbReference>
<dbReference type="NCBIfam" id="TIGR01357">
    <property type="entry name" value="aroB"/>
    <property type="match status" value="1"/>
</dbReference>
<dbReference type="InterPro" id="IPR056179">
    <property type="entry name" value="DHQS_C"/>
</dbReference>
<keyword evidence="11" id="KW-0057">Aromatic amino acid biosynthesis</keyword>
<evidence type="ECO:0000256" key="9">
    <source>
        <dbReference type="ARBA" id="ARBA00022833"/>
    </source>
</evidence>
<name>X1G338_9ZZZZ</name>
<evidence type="ECO:0000256" key="4">
    <source>
        <dbReference type="ARBA" id="ARBA00004661"/>
    </source>
</evidence>
<evidence type="ECO:0000259" key="14">
    <source>
        <dbReference type="Pfam" id="PF24621"/>
    </source>
</evidence>
<dbReference type="GO" id="GO:0046872">
    <property type="term" value="F:metal ion binding"/>
    <property type="evidence" value="ECO:0007669"/>
    <property type="project" value="UniProtKB-KW"/>
</dbReference>
<dbReference type="SUPFAM" id="SSF56796">
    <property type="entry name" value="Dehydroquinate synthase-like"/>
    <property type="match status" value="1"/>
</dbReference>
<dbReference type="Gene3D" id="1.20.1090.10">
    <property type="entry name" value="Dehydroquinate synthase-like - alpha domain"/>
    <property type="match status" value="1"/>
</dbReference>
<evidence type="ECO:0000256" key="1">
    <source>
        <dbReference type="ARBA" id="ARBA00001393"/>
    </source>
</evidence>